<evidence type="ECO:0000313" key="3">
    <source>
        <dbReference type="Proteomes" id="UP000094336"/>
    </source>
</evidence>
<organism evidence="2 3">
    <name type="scientific">Babjeviella inositovora NRRL Y-12698</name>
    <dbReference type="NCBI Taxonomy" id="984486"/>
    <lineage>
        <taxon>Eukaryota</taxon>
        <taxon>Fungi</taxon>
        <taxon>Dikarya</taxon>
        <taxon>Ascomycota</taxon>
        <taxon>Saccharomycotina</taxon>
        <taxon>Pichiomycetes</taxon>
        <taxon>Serinales incertae sedis</taxon>
        <taxon>Babjeviella</taxon>
    </lineage>
</organism>
<evidence type="ECO:0000313" key="2">
    <source>
        <dbReference type="EMBL" id="ODQ81531.1"/>
    </source>
</evidence>
<dbReference type="AlphaFoldDB" id="A0A1E3QV35"/>
<keyword evidence="1" id="KW-1133">Transmembrane helix</keyword>
<sequence>MCSEPTTASHCIITTGTGVCLAPGVSTNSGNPSKMLYATMFLTFVMYISAVVLGDQIISNTAVVIPDGINV</sequence>
<name>A0A1E3QV35_9ASCO</name>
<dbReference type="RefSeq" id="XP_018986859.1">
    <property type="nucleotide sequence ID" value="XM_019127891.1"/>
</dbReference>
<keyword evidence="3" id="KW-1185">Reference proteome</keyword>
<keyword evidence="1" id="KW-0472">Membrane</keyword>
<accession>A0A1E3QV35</accession>
<reference evidence="3" key="1">
    <citation type="submission" date="2016-05" db="EMBL/GenBank/DDBJ databases">
        <title>Comparative genomics of biotechnologically important yeasts.</title>
        <authorList>
            <consortium name="DOE Joint Genome Institute"/>
            <person name="Riley R."/>
            <person name="Haridas S."/>
            <person name="Wolfe K.H."/>
            <person name="Lopes M.R."/>
            <person name="Hittinger C.T."/>
            <person name="Goker M."/>
            <person name="Salamov A."/>
            <person name="Wisecaver J."/>
            <person name="Long T.M."/>
            <person name="Aerts A.L."/>
            <person name="Barry K."/>
            <person name="Choi C."/>
            <person name="Clum A."/>
            <person name="Coughlan A.Y."/>
            <person name="Deshpande S."/>
            <person name="Douglass A.P."/>
            <person name="Hanson S.J."/>
            <person name="Klenk H.-P."/>
            <person name="Labutti K."/>
            <person name="Lapidus A."/>
            <person name="Lindquist E."/>
            <person name="Lipzen A."/>
            <person name="Meier-Kolthoff J.P."/>
            <person name="Ohm R.A."/>
            <person name="Otillar R.P."/>
            <person name="Pangilinan J."/>
            <person name="Peng Y."/>
            <person name="Rokas A."/>
            <person name="Rosa C.A."/>
            <person name="Scheuner C."/>
            <person name="Sibirny A.A."/>
            <person name="Slot J.C."/>
            <person name="Stielow J.B."/>
            <person name="Sun H."/>
            <person name="Kurtzman C.P."/>
            <person name="Blackwell M."/>
            <person name="Grigoriev I.V."/>
            <person name="Jeffries T.W."/>
        </authorList>
    </citation>
    <scope>NUCLEOTIDE SEQUENCE [LARGE SCALE GENOMIC DNA]</scope>
    <source>
        <strain evidence="3">NRRL Y-12698</strain>
    </source>
</reference>
<gene>
    <name evidence="2" type="ORF">BABINDRAFT_159809</name>
</gene>
<evidence type="ECO:0000256" key="1">
    <source>
        <dbReference type="SAM" id="Phobius"/>
    </source>
</evidence>
<dbReference type="GeneID" id="30145744"/>
<keyword evidence="1" id="KW-0812">Transmembrane</keyword>
<dbReference type="Proteomes" id="UP000094336">
    <property type="component" value="Unassembled WGS sequence"/>
</dbReference>
<protein>
    <submittedName>
        <fullName evidence="2">Uncharacterized protein</fullName>
    </submittedName>
</protein>
<dbReference type="EMBL" id="KV454427">
    <property type="protein sequence ID" value="ODQ81531.1"/>
    <property type="molecule type" value="Genomic_DNA"/>
</dbReference>
<proteinExistence type="predicted"/>
<feature type="transmembrane region" description="Helical" evidence="1">
    <location>
        <begin position="35"/>
        <end position="53"/>
    </location>
</feature>